<keyword evidence="3" id="KW-1185">Reference proteome</keyword>
<protein>
    <submittedName>
        <fullName evidence="2">Uncharacterized protein</fullName>
    </submittedName>
</protein>
<feature type="compositionally biased region" description="Low complexity" evidence="1">
    <location>
        <begin position="230"/>
        <end position="239"/>
    </location>
</feature>
<organism evidence="2 3">
    <name type="scientific">Humicola insolens</name>
    <name type="common">Soft-rot fungus</name>
    <dbReference type="NCBI Taxonomy" id="85995"/>
    <lineage>
        <taxon>Eukaryota</taxon>
        <taxon>Fungi</taxon>
        <taxon>Dikarya</taxon>
        <taxon>Ascomycota</taxon>
        <taxon>Pezizomycotina</taxon>
        <taxon>Sordariomycetes</taxon>
        <taxon>Sordariomycetidae</taxon>
        <taxon>Sordariales</taxon>
        <taxon>Chaetomiaceae</taxon>
        <taxon>Mycothermus</taxon>
    </lineage>
</organism>
<evidence type="ECO:0000313" key="3">
    <source>
        <dbReference type="Proteomes" id="UP001583172"/>
    </source>
</evidence>
<accession>A0ABR3VKK0</accession>
<evidence type="ECO:0000313" key="2">
    <source>
        <dbReference type="EMBL" id="KAL1842329.1"/>
    </source>
</evidence>
<gene>
    <name evidence="2" type="ORF">VTJ49DRAFT_5497</name>
</gene>
<comment type="caution">
    <text evidence="2">The sequence shown here is derived from an EMBL/GenBank/DDBJ whole genome shotgun (WGS) entry which is preliminary data.</text>
</comment>
<feature type="region of interest" description="Disordered" evidence="1">
    <location>
        <begin position="214"/>
        <end position="272"/>
    </location>
</feature>
<feature type="compositionally biased region" description="Basic residues" evidence="1">
    <location>
        <begin position="240"/>
        <end position="257"/>
    </location>
</feature>
<sequence length="308" mass="33712">MAFLTPPPSFPLEPPDFSSKAHPEMIQYHQCHSSNLRESLLDLSDKLHGAPQDLAAVGGRANVNSLLLSVVEDSAYGASESIDRVIVRLLHLAVHTCAAEAAVDEAAQTSHRTQRHHHWHEDDDDTRVTWLAPAQFEAREHLELYRNIAAYLASHPASSLYRDPALDATRQTLQRLCPRVNGLCRWTWTEEPVVPPTPTPNGVCGLSWGEESSIPPTLPPTAFEPVTPDKAAAGASRSAKAGKSKKMSSLRSRKVRGPVHLPTPPTQSGDIVGCDEFEETLPTLPVSRPGSGTCKTTRKYTATRFDVR</sequence>
<name>A0ABR3VKK0_HUMIN</name>
<reference evidence="2 3" key="1">
    <citation type="journal article" date="2024" name="Commun. Biol.">
        <title>Comparative genomic analysis of thermophilic fungi reveals convergent evolutionary adaptations and gene losses.</title>
        <authorList>
            <person name="Steindorff A.S."/>
            <person name="Aguilar-Pontes M.V."/>
            <person name="Robinson A.J."/>
            <person name="Andreopoulos B."/>
            <person name="LaButti K."/>
            <person name="Kuo A."/>
            <person name="Mondo S."/>
            <person name="Riley R."/>
            <person name="Otillar R."/>
            <person name="Haridas S."/>
            <person name="Lipzen A."/>
            <person name="Grimwood J."/>
            <person name="Schmutz J."/>
            <person name="Clum A."/>
            <person name="Reid I.D."/>
            <person name="Moisan M.C."/>
            <person name="Butler G."/>
            <person name="Nguyen T.T.M."/>
            <person name="Dewar K."/>
            <person name="Conant G."/>
            <person name="Drula E."/>
            <person name="Henrissat B."/>
            <person name="Hansel C."/>
            <person name="Singer S."/>
            <person name="Hutchinson M.I."/>
            <person name="de Vries R.P."/>
            <person name="Natvig D.O."/>
            <person name="Powell A.J."/>
            <person name="Tsang A."/>
            <person name="Grigoriev I.V."/>
        </authorList>
    </citation>
    <scope>NUCLEOTIDE SEQUENCE [LARGE SCALE GENOMIC DNA]</scope>
    <source>
        <strain evidence="2 3">CBS 620.91</strain>
    </source>
</reference>
<proteinExistence type="predicted"/>
<evidence type="ECO:0000256" key="1">
    <source>
        <dbReference type="SAM" id="MobiDB-lite"/>
    </source>
</evidence>
<dbReference type="Proteomes" id="UP001583172">
    <property type="component" value="Unassembled WGS sequence"/>
</dbReference>
<dbReference type="EMBL" id="JAZGSY010000046">
    <property type="protein sequence ID" value="KAL1842329.1"/>
    <property type="molecule type" value="Genomic_DNA"/>
</dbReference>